<dbReference type="InterPro" id="IPR015424">
    <property type="entry name" value="PyrdxlP-dep_Trfase"/>
</dbReference>
<evidence type="ECO:0000256" key="1">
    <source>
        <dbReference type="ARBA" id="ARBA00001933"/>
    </source>
</evidence>
<keyword evidence="10" id="KW-1185">Reference proteome</keyword>
<keyword evidence="8" id="KW-0489">Methyltransferase</keyword>
<evidence type="ECO:0000313" key="8">
    <source>
        <dbReference type="EMBL" id="EEX78476.1"/>
    </source>
</evidence>
<feature type="domain" description="Serine hydroxymethyltransferase-like" evidence="6">
    <location>
        <begin position="10"/>
        <end position="368"/>
    </location>
</feature>
<dbReference type="Proteomes" id="UP000003505">
    <property type="component" value="Unassembled WGS sequence"/>
</dbReference>
<dbReference type="GO" id="GO:0004372">
    <property type="term" value="F:glycine hydroxymethyltransferase activity"/>
    <property type="evidence" value="ECO:0007669"/>
    <property type="project" value="UniProtKB-EC"/>
</dbReference>
<gene>
    <name evidence="8" type="primary">glyA</name>
    <name evidence="7" type="ordered locus">Selsp_1925</name>
    <name evidence="8" type="ORF">SELSPUOL_00076</name>
</gene>
<dbReference type="InterPro" id="IPR015422">
    <property type="entry name" value="PyrdxlP-dep_Trfase_small"/>
</dbReference>
<dbReference type="EC" id="2.1.2.1" evidence="8"/>
<dbReference type="SUPFAM" id="SSF53383">
    <property type="entry name" value="PLP-dependent transferases"/>
    <property type="match status" value="1"/>
</dbReference>
<dbReference type="GO" id="GO:0030170">
    <property type="term" value="F:pyridoxal phosphate binding"/>
    <property type="evidence" value="ECO:0007669"/>
    <property type="project" value="TreeGrafter"/>
</dbReference>
<evidence type="ECO:0000256" key="2">
    <source>
        <dbReference type="ARBA" id="ARBA00006376"/>
    </source>
</evidence>
<keyword evidence="5" id="KW-0663">Pyridoxal phosphate</keyword>
<dbReference type="RefSeq" id="WP_006190648.1">
    <property type="nucleotide sequence ID" value="NC_015437.1"/>
</dbReference>
<dbReference type="STRING" id="546271.Selsp_1925"/>
<dbReference type="GO" id="GO:0019264">
    <property type="term" value="P:glycine biosynthetic process from serine"/>
    <property type="evidence" value="ECO:0007669"/>
    <property type="project" value="TreeGrafter"/>
</dbReference>
<evidence type="ECO:0000313" key="7">
    <source>
        <dbReference type="EMBL" id="AEC00878.1"/>
    </source>
</evidence>
<dbReference type="OrthoDB" id="9803846at2"/>
<evidence type="ECO:0000259" key="6">
    <source>
        <dbReference type="Pfam" id="PF00464"/>
    </source>
</evidence>
<evidence type="ECO:0000256" key="4">
    <source>
        <dbReference type="ARBA" id="ARBA00022605"/>
    </source>
</evidence>
<evidence type="ECO:0000256" key="5">
    <source>
        <dbReference type="ARBA" id="ARBA00022898"/>
    </source>
</evidence>
<dbReference type="Pfam" id="PF00464">
    <property type="entry name" value="SHMT"/>
    <property type="match status" value="1"/>
</dbReference>
<dbReference type="Gene3D" id="3.40.640.10">
    <property type="entry name" value="Type I PLP-dependent aspartate aminotransferase-like (Major domain)"/>
    <property type="match status" value="1"/>
</dbReference>
<dbReference type="InterPro" id="IPR049943">
    <property type="entry name" value="Ser_HO-MeTrfase-like"/>
</dbReference>
<comment type="cofactor">
    <cofactor evidence="1">
        <name>pyridoxal 5'-phosphate</name>
        <dbReference type="ChEBI" id="CHEBI:597326"/>
    </cofactor>
</comment>
<evidence type="ECO:0000313" key="9">
    <source>
        <dbReference type="Proteomes" id="UP000003505"/>
    </source>
</evidence>
<accession>C9LRL0</accession>
<dbReference type="EMBL" id="ACKP02000002">
    <property type="protein sequence ID" value="EEX78476.1"/>
    <property type="molecule type" value="Genomic_DNA"/>
</dbReference>
<comment type="similarity">
    <text evidence="2">Belongs to the SHMT family.</text>
</comment>
<dbReference type="InterPro" id="IPR039429">
    <property type="entry name" value="SHMT-like_dom"/>
</dbReference>
<dbReference type="PANTHER" id="PTHR11680:SF35">
    <property type="entry name" value="SERINE HYDROXYMETHYLTRANSFERASE 1"/>
    <property type="match status" value="1"/>
</dbReference>
<reference evidence="8 9" key="1">
    <citation type="submission" date="2009-09" db="EMBL/GenBank/DDBJ databases">
        <authorList>
            <person name="Weinstock G."/>
            <person name="Sodergren E."/>
            <person name="Clifton S."/>
            <person name="Fulton L."/>
            <person name="Fulton B."/>
            <person name="Courtney L."/>
            <person name="Fronick C."/>
            <person name="Harrison M."/>
            <person name="Strong C."/>
            <person name="Farmer C."/>
            <person name="Delahaunty K."/>
            <person name="Markovic C."/>
            <person name="Hall O."/>
            <person name="Minx P."/>
            <person name="Tomlinson C."/>
            <person name="Mitreva M."/>
            <person name="Nelson J."/>
            <person name="Hou S."/>
            <person name="Wollam A."/>
            <person name="Pepin K.H."/>
            <person name="Johnson M."/>
            <person name="Bhonagiri V."/>
            <person name="Nash W.E."/>
            <person name="Warren W."/>
            <person name="Chinwalla A."/>
            <person name="Mardis E.R."/>
            <person name="Wilson R.K."/>
        </authorList>
    </citation>
    <scope>NUCLEOTIDE SEQUENCE [LARGE SCALE GENOMIC DNA]</scope>
    <source>
        <strain evidence="8">ATCC 35185</strain>
        <strain evidence="9">ATCC 35185 / DSM 20758 / VPI D19B-28</strain>
    </source>
</reference>
<proteinExistence type="inferred from homology"/>
<dbReference type="EMBL" id="CP002637">
    <property type="protein sequence ID" value="AEC00878.1"/>
    <property type="molecule type" value="Genomic_DNA"/>
</dbReference>
<dbReference type="HOGENOM" id="CLU_022477_2_1_9"/>
<dbReference type="KEGG" id="ssg:Selsp_1925"/>
<dbReference type="Gene3D" id="3.90.1150.10">
    <property type="entry name" value="Aspartate Aminotransferase, domain 1"/>
    <property type="match status" value="1"/>
</dbReference>
<dbReference type="Proteomes" id="UP000011124">
    <property type="component" value="Chromosome"/>
</dbReference>
<dbReference type="eggNOG" id="COG0112">
    <property type="taxonomic scope" value="Bacteria"/>
</dbReference>
<dbReference type="PANTHER" id="PTHR11680">
    <property type="entry name" value="SERINE HYDROXYMETHYLTRANSFERASE"/>
    <property type="match status" value="1"/>
</dbReference>
<protein>
    <submittedName>
        <fullName evidence="8">Glycine hydroxymethyltransferase</fullName>
        <ecNumber evidence="8">2.1.2.1</ecNumber>
    </submittedName>
</protein>
<reference evidence="7 10" key="2">
    <citation type="submission" date="2011-04" db="EMBL/GenBank/DDBJ databases">
        <title>The complete genome of Selenomonas sputigena DSM 20758.</title>
        <authorList>
            <consortium name="US DOE Joint Genome Institute (JGI-PGF)"/>
            <person name="Lucas S."/>
            <person name="Copeland A."/>
            <person name="Lapidus A."/>
            <person name="Bruce D."/>
            <person name="Goodwin L."/>
            <person name="Pitluck S."/>
            <person name="Peters L."/>
            <person name="Kyrpides N."/>
            <person name="Mavromatis K."/>
            <person name="Ivanova N."/>
            <person name="Ovchinnikova G."/>
            <person name="Teshima H."/>
            <person name="Detter J.C."/>
            <person name="Tapia R."/>
            <person name="Han C."/>
            <person name="Land M."/>
            <person name="Hauser L."/>
            <person name="Markowitz V."/>
            <person name="Cheng J.-F."/>
            <person name="Hugenholtz P."/>
            <person name="Woyke T."/>
            <person name="Wu D."/>
            <person name="Gronow S."/>
            <person name="Wellnitz S."/>
            <person name="Schneider S."/>
            <person name="Klenk H.-P."/>
            <person name="Eisen J.A."/>
        </authorList>
    </citation>
    <scope>NUCLEOTIDE SEQUENCE [LARGE SCALE GENOMIC DNA]</scope>
    <source>
        <strain evidence="7">ATCC 35185</strain>
        <strain evidence="10">ATCC 35185 / DSM 20758 / VPI D19B-28</strain>
    </source>
</reference>
<dbReference type="GO" id="GO:0006730">
    <property type="term" value="P:one-carbon metabolic process"/>
    <property type="evidence" value="ECO:0007669"/>
    <property type="project" value="UniProtKB-KW"/>
</dbReference>
<evidence type="ECO:0000313" key="10">
    <source>
        <dbReference type="Proteomes" id="UP000011124"/>
    </source>
</evidence>
<dbReference type="AlphaFoldDB" id="C9LRL0"/>
<keyword evidence="3" id="KW-0554">One-carbon metabolism</keyword>
<dbReference type="InterPro" id="IPR015421">
    <property type="entry name" value="PyrdxlP-dep_Trfase_major"/>
</dbReference>
<dbReference type="GO" id="GO:0046653">
    <property type="term" value="P:tetrahydrofolate metabolic process"/>
    <property type="evidence" value="ECO:0007669"/>
    <property type="project" value="TreeGrafter"/>
</dbReference>
<sequence length="444" mass="48978">MKKELLLSKLQAFDPEIFALLQDEIQRQRYMLSLVPNNNAMSPFAHYLEGSLLANSAFDAQNPNANSTNLEEIAIKRAKKLFGSEHAIVRLGNIGAASRVVCLALLQPNSRVLSFNLRKAEHCSGLSFTFKNFGIDAKKQVLDWDEVEQRADETKPHLIIFSPVSYPRNANYRRLSEIARKVGAYLWVDIGQSVGLVAAGLLPSPVPFADVVTFPTNDSLHGPDGAIVLSTKEIGQKLDETVINTGHTSLHINHMAALAAALLEAGTETFRQYGKQVLANSKELEHTLEMSGIPLLCDGTDTHLVLPLLPAELQEIDITEYMGKAGFQVKADRVPTMQKDQYLPALRLSSLTPTIRSLKEKEIADIGALLSTALKKKLPDTDLESIRNRIATLVMNKPIFSEEWLTSSKMGTHAVYNSANSSAAHEAASTEKKNIIKNFFHLKN</sequence>
<dbReference type="GO" id="GO:0032259">
    <property type="term" value="P:methylation"/>
    <property type="evidence" value="ECO:0007669"/>
    <property type="project" value="UniProtKB-KW"/>
</dbReference>
<dbReference type="GO" id="GO:0008168">
    <property type="term" value="F:methyltransferase activity"/>
    <property type="evidence" value="ECO:0007669"/>
    <property type="project" value="UniProtKB-KW"/>
</dbReference>
<name>C9LRL0_SELS3</name>
<evidence type="ECO:0000256" key="3">
    <source>
        <dbReference type="ARBA" id="ARBA00022563"/>
    </source>
</evidence>
<organism evidence="8 9">
    <name type="scientific">Selenomonas sputigena (strain ATCC 35185 / DSM 20758 / CCUG 44933 / VPI D19B-28)</name>
    <dbReference type="NCBI Taxonomy" id="546271"/>
    <lineage>
        <taxon>Bacteria</taxon>
        <taxon>Bacillati</taxon>
        <taxon>Bacillota</taxon>
        <taxon>Negativicutes</taxon>
        <taxon>Selenomonadales</taxon>
        <taxon>Selenomonadaceae</taxon>
        <taxon>Selenomonas</taxon>
    </lineage>
</organism>
<keyword evidence="4" id="KW-0028">Amino-acid biosynthesis</keyword>
<dbReference type="GO" id="GO:0005829">
    <property type="term" value="C:cytosol"/>
    <property type="evidence" value="ECO:0007669"/>
    <property type="project" value="TreeGrafter"/>
</dbReference>
<keyword evidence="8" id="KW-0808">Transferase</keyword>